<sequence>MVEIRIHGRGGQGVVTAAELIAIAAFKDGKQAQAFSSFGVERTGAPVESYVRIDDQPIITRQQIYRPNVLIVQDASLLGAIDVAKGADKNTLIIINTAKNKDELKINLPPGARKNNLHFIDATKIAIAIIGKNIVNTVILGAFAKATGLIGLKSLEAAIKEKFVDQPNLVAKNIKAVKRTYQSNI</sequence>
<dbReference type="Pfam" id="PF01558">
    <property type="entry name" value="POR"/>
    <property type="match status" value="1"/>
</dbReference>
<dbReference type="Gene3D" id="3.40.920.10">
    <property type="entry name" value="Pyruvate-ferredoxin oxidoreductase, PFOR, domain III"/>
    <property type="match status" value="1"/>
</dbReference>
<evidence type="ECO:0000259" key="2">
    <source>
        <dbReference type="Pfam" id="PF01558"/>
    </source>
</evidence>
<reference evidence="3 4" key="1">
    <citation type="journal article" date="2016" name="Nat. Commun.">
        <title>Thousands of microbial genomes shed light on interconnected biogeochemical processes in an aquifer system.</title>
        <authorList>
            <person name="Anantharaman K."/>
            <person name="Brown C.T."/>
            <person name="Hug L.A."/>
            <person name="Sharon I."/>
            <person name="Castelle C.J."/>
            <person name="Probst A.J."/>
            <person name="Thomas B.C."/>
            <person name="Singh A."/>
            <person name="Wilkins M.J."/>
            <person name="Karaoz U."/>
            <person name="Brodie E.L."/>
            <person name="Williams K.H."/>
            <person name="Hubbard S.S."/>
            <person name="Banfield J.F."/>
        </authorList>
    </citation>
    <scope>NUCLEOTIDE SEQUENCE [LARGE SCALE GENOMIC DNA]</scope>
</reference>
<dbReference type="InterPro" id="IPR051626">
    <property type="entry name" value="Oxidoreductase_gamma_subunit"/>
</dbReference>
<dbReference type="InterPro" id="IPR002869">
    <property type="entry name" value="Pyrv_flavodox_OxRed_cen"/>
</dbReference>
<comment type="caution">
    <text evidence="3">The sequence shown here is derived from an EMBL/GenBank/DDBJ whole genome shotgun (WGS) entry which is preliminary data.</text>
</comment>
<dbReference type="Proteomes" id="UP000178783">
    <property type="component" value="Unassembled WGS sequence"/>
</dbReference>
<evidence type="ECO:0000313" key="4">
    <source>
        <dbReference type="Proteomes" id="UP000178783"/>
    </source>
</evidence>
<dbReference type="InterPro" id="IPR019752">
    <property type="entry name" value="Pyrv/ketoisovalerate_OxRed_cat"/>
</dbReference>
<keyword evidence="1" id="KW-0560">Oxidoreductase</keyword>
<accession>A0A1F5SC39</accession>
<keyword evidence="3" id="KW-0670">Pyruvate</keyword>
<gene>
    <name evidence="3" type="ORF">A3H66_01825</name>
</gene>
<evidence type="ECO:0000313" key="3">
    <source>
        <dbReference type="EMBL" id="OGF24132.1"/>
    </source>
</evidence>
<dbReference type="SUPFAM" id="SSF53323">
    <property type="entry name" value="Pyruvate-ferredoxin oxidoreductase, PFOR, domain III"/>
    <property type="match status" value="1"/>
</dbReference>
<dbReference type="AlphaFoldDB" id="A0A1F5SC39"/>
<name>A0A1F5SC39_9BACT</name>
<dbReference type="PANTHER" id="PTHR43366">
    <property type="entry name" value="PYRUVATE SYNTHASE SUBUNIT PORC"/>
    <property type="match status" value="1"/>
</dbReference>
<dbReference type="InterPro" id="IPR011894">
    <property type="entry name" value="PorC_KorC"/>
</dbReference>
<evidence type="ECO:0000256" key="1">
    <source>
        <dbReference type="ARBA" id="ARBA00023002"/>
    </source>
</evidence>
<proteinExistence type="predicted"/>
<dbReference type="GO" id="GO:0016625">
    <property type="term" value="F:oxidoreductase activity, acting on the aldehyde or oxo group of donors, iron-sulfur protein as acceptor"/>
    <property type="evidence" value="ECO:0007669"/>
    <property type="project" value="InterPro"/>
</dbReference>
<dbReference type="NCBIfam" id="TIGR02175">
    <property type="entry name" value="PorC_KorC"/>
    <property type="match status" value="1"/>
</dbReference>
<protein>
    <submittedName>
        <fullName evidence="3">Pyruvate ferredoxin oxidoreductase</fullName>
    </submittedName>
</protein>
<dbReference type="PANTHER" id="PTHR43366:SF1">
    <property type="entry name" value="PYRUVATE SYNTHASE SUBUNIT PORC"/>
    <property type="match status" value="1"/>
</dbReference>
<dbReference type="EMBL" id="MFFW01000036">
    <property type="protein sequence ID" value="OGF24132.1"/>
    <property type="molecule type" value="Genomic_DNA"/>
</dbReference>
<organism evidence="3 4">
    <name type="scientific">Candidatus Falkowbacteria bacterium RIFCSPLOWO2_02_FULL_45_21</name>
    <dbReference type="NCBI Taxonomy" id="1797989"/>
    <lineage>
        <taxon>Bacteria</taxon>
        <taxon>Candidatus Falkowiibacteriota</taxon>
    </lineage>
</organism>
<feature type="domain" description="Pyruvate/ketoisovalerate oxidoreductase catalytic" evidence="2">
    <location>
        <begin position="10"/>
        <end position="182"/>
    </location>
</feature>
<dbReference type="STRING" id="1797989.A3H66_01825"/>